<evidence type="ECO:0000256" key="2">
    <source>
        <dbReference type="SAM" id="Phobius"/>
    </source>
</evidence>
<keyword evidence="4" id="KW-1185">Reference proteome</keyword>
<feature type="compositionally biased region" description="Pro residues" evidence="1">
    <location>
        <begin position="30"/>
        <end position="44"/>
    </location>
</feature>
<sequence length="438" mass="46008">MVYRYESGEDSHLEHPRPGTELSVISAGPPARPGPSPSRFPTPTLPRSSRPATVGHPSASMRAAHSTTYRVRGPQSAAEPYPADAAHPAEPYPPQTAHQAEPYPPQTAHQAEPLPPHTAHQATQFPPRVSHHTEPIPPHTSGRPVAQPLGPSRTRSSGGRNWQVLVGGVAVLALLALTGLGAAALVVDRSSPPTVTPVAGPAASPSAKSEPPQGIDSRETDPAPLTAKEVFGSQTLTLGSSGASYQVLKTQSSGSCAVAATDEIADLLSLLGCSQVVRATLRSPDGEHLATAGLFNLTDLHTAERARDRIRELLDDRQGRLRGMPADDDETTVLATAPARVGWQVRGHYLAYAVVTRADGAAADADDQTVRSVLFDLIELHLNQDVLERRANAGAANQPTASPTERAGSPAADPDLTEDRDDGNGYDPEGADRSGDQD</sequence>
<feature type="compositionally biased region" description="Low complexity" evidence="1">
    <location>
        <begin position="190"/>
        <end position="212"/>
    </location>
</feature>
<evidence type="ECO:0000313" key="4">
    <source>
        <dbReference type="Proteomes" id="UP000198937"/>
    </source>
</evidence>
<feature type="transmembrane region" description="Helical" evidence="2">
    <location>
        <begin position="162"/>
        <end position="187"/>
    </location>
</feature>
<gene>
    <name evidence="3" type="ORF">GA0070617_5168</name>
</gene>
<evidence type="ECO:0000313" key="3">
    <source>
        <dbReference type="EMBL" id="SCL63324.1"/>
    </source>
</evidence>
<feature type="region of interest" description="Disordered" evidence="1">
    <location>
        <begin position="392"/>
        <end position="438"/>
    </location>
</feature>
<dbReference type="EMBL" id="FMIA01000002">
    <property type="protein sequence ID" value="SCL63324.1"/>
    <property type="molecule type" value="Genomic_DNA"/>
</dbReference>
<feature type="region of interest" description="Disordered" evidence="1">
    <location>
        <begin position="190"/>
        <end position="221"/>
    </location>
</feature>
<accession>A0A1C6VB81</accession>
<reference evidence="3 4" key="1">
    <citation type="submission" date="2016-06" db="EMBL/GenBank/DDBJ databases">
        <authorList>
            <person name="Kjaerup R.B."/>
            <person name="Dalgaard T.S."/>
            <person name="Juul-Madsen H.R."/>
        </authorList>
    </citation>
    <scope>NUCLEOTIDE SEQUENCE [LARGE SCALE GENOMIC DNA]</scope>
    <source>
        <strain evidence="3 4">DSM 45577</strain>
    </source>
</reference>
<proteinExistence type="predicted"/>
<dbReference type="STRING" id="683228.GA0070617_5168"/>
<name>A0A1C6VB81_9ACTN</name>
<keyword evidence="2" id="KW-0472">Membrane</keyword>
<evidence type="ECO:0000256" key="1">
    <source>
        <dbReference type="SAM" id="MobiDB-lite"/>
    </source>
</evidence>
<dbReference type="RefSeq" id="WP_175440656.1">
    <property type="nucleotide sequence ID" value="NZ_BMMJ01000012.1"/>
</dbReference>
<keyword evidence="2" id="KW-0812">Transmembrane</keyword>
<dbReference type="AlphaFoldDB" id="A0A1C6VB81"/>
<organism evidence="3 4">
    <name type="scientific">Micromonospora yangpuensis</name>
    <dbReference type="NCBI Taxonomy" id="683228"/>
    <lineage>
        <taxon>Bacteria</taxon>
        <taxon>Bacillati</taxon>
        <taxon>Actinomycetota</taxon>
        <taxon>Actinomycetes</taxon>
        <taxon>Micromonosporales</taxon>
        <taxon>Micromonosporaceae</taxon>
        <taxon>Micromonospora</taxon>
    </lineage>
</organism>
<feature type="region of interest" description="Disordered" evidence="1">
    <location>
        <begin position="1"/>
        <end position="159"/>
    </location>
</feature>
<feature type="compositionally biased region" description="Basic and acidic residues" evidence="1">
    <location>
        <begin position="1"/>
        <end position="18"/>
    </location>
</feature>
<keyword evidence="2" id="KW-1133">Transmembrane helix</keyword>
<dbReference type="Proteomes" id="UP000198937">
    <property type="component" value="Unassembled WGS sequence"/>
</dbReference>
<protein>
    <submittedName>
        <fullName evidence="3">Uncharacterized protein</fullName>
    </submittedName>
</protein>